<evidence type="ECO:0000256" key="1">
    <source>
        <dbReference type="SAM" id="MobiDB-lite"/>
    </source>
</evidence>
<dbReference type="AlphaFoldDB" id="A0A0F8X558"/>
<reference evidence="2" key="1">
    <citation type="journal article" date="2015" name="Nature">
        <title>Complex archaea that bridge the gap between prokaryotes and eukaryotes.</title>
        <authorList>
            <person name="Spang A."/>
            <person name="Saw J.H."/>
            <person name="Jorgensen S.L."/>
            <person name="Zaremba-Niedzwiedzka K."/>
            <person name="Martijn J."/>
            <person name="Lind A.E."/>
            <person name="van Eijk R."/>
            <person name="Schleper C."/>
            <person name="Guy L."/>
            <person name="Ettema T.J."/>
        </authorList>
    </citation>
    <scope>NUCLEOTIDE SEQUENCE</scope>
</reference>
<comment type="caution">
    <text evidence="2">The sequence shown here is derived from an EMBL/GenBank/DDBJ whole genome shotgun (WGS) entry which is preliminary data.</text>
</comment>
<feature type="region of interest" description="Disordered" evidence="1">
    <location>
        <begin position="28"/>
        <end position="53"/>
    </location>
</feature>
<feature type="non-terminal residue" evidence="2">
    <location>
        <position position="1"/>
    </location>
</feature>
<sequence>IAGRVRPGKAVLAARNLRVSDSLGAPGRLDYAPGTGPRLGRALDLTPPGVYRR</sequence>
<organism evidence="2">
    <name type="scientific">marine sediment metagenome</name>
    <dbReference type="NCBI Taxonomy" id="412755"/>
    <lineage>
        <taxon>unclassified sequences</taxon>
        <taxon>metagenomes</taxon>
        <taxon>ecological metagenomes</taxon>
    </lineage>
</organism>
<evidence type="ECO:0000313" key="2">
    <source>
        <dbReference type="EMBL" id="KKK64257.1"/>
    </source>
</evidence>
<name>A0A0F8X558_9ZZZZ</name>
<accession>A0A0F8X558</accession>
<dbReference type="EMBL" id="LAZR01061102">
    <property type="protein sequence ID" value="KKK64257.1"/>
    <property type="molecule type" value="Genomic_DNA"/>
</dbReference>
<protein>
    <submittedName>
        <fullName evidence="2">Uncharacterized protein</fullName>
    </submittedName>
</protein>
<proteinExistence type="predicted"/>
<gene>
    <name evidence="2" type="ORF">LCGC14_2986020</name>
</gene>